<proteinExistence type="predicted"/>
<organism evidence="3 4">
    <name type="scientific">Pseudonocardia alaniniphila</name>
    <dbReference type="NCBI Taxonomy" id="75291"/>
    <lineage>
        <taxon>Bacteria</taxon>
        <taxon>Bacillati</taxon>
        <taxon>Actinomycetota</taxon>
        <taxon>Actinomycetes</taxon>
        <taxon>Pseudonocardiales</taxon>
        <taxon>Pseudonocardiaceae</taxon>
        <taxon>Pseudonocardia</taxon>
    </lineage>
</organism>
<evidence type="ECO:0000313" key="4">
    <source>
        <dbReference type="Proteomes" id="UP001299970"/>
    </source>
</evidence>
<dbReference type="Proteomes" id="UP001299970">
    <property type="component" value="Unassembled WGS sequence"/>
</dbReference>
<evidence type="ECO:0000256" key="1">
    <source>
        <dbReference type="ARBA" id="ARBA00022801"/>
    </source>
</evidence>
<accession>A0ABS9TNX9</accession>
<comment type="caution">
    <text evidence="3">The sequence shown here is derived from an EMBL/GenBank/DDBJ whole genome shotgun (WGS) entry which is preliminary data.</text>
</comment>
<name>A0ABS9TNX9_9PSEU</name>
<dbReference type="Gene3D" id="3.40.50.850">
    <property type="entry name" value="Isochorismatase-like"/>
    <property type="match status" value="1"/>
</dbReference>
<feature type="domain" description="Isochorismatase-like" evidence="2">
    <location>
        <begin position="31"/>
        <end position="206"/>
    </location>
</feature>
<evidence type="ECO:0000313" key="3">
    <source>
        <dbReference type="EMBL" id="MCH6170235.1"/>
    </source>
</evidence>
<dbReference type="InterPro" id="IPR000868">
    <property type="entry name" value="Isochorismatase-like_dom"/>
</dbReference>
<reference evidence="3 4" key="1">
    <citation type="submission" date="2022-03" db="EMBL/GenBank/DDBJ databases">
        <title>Pseudonocardia alaer sp. nov., a novel actinomycete isolated from reed forest soil.</title>
        <authorList>
            <person name="Wang L."/>
        </authorList>
    </citation>
    <scope>NUCLEOTIDE SEQUENCE [LARGE SCALE GENOMIC DNA]</scope>
    <source>
        <strain evidence="3 4">Y-16303</strain>
    </source>
</reference>
<keyword evidence="4" id="KW-1185">Reference proteome</keyword>
<evidence type="ECO:0000259" key="2">
    <source>
        <dbReference type="Pfam" id="PF00857"/>
    </source>
</evidence>
<dbReference type="EMBL" id="JAKXMK010000031">
    <property type="protein sequence ID" value="MCH6170235.1"/>
    <property type="molecule type" value="Genomic_DNA"/>
</dbReference>
<dbReference type="InterPro" id="IPR050272">
    <property type="entry name" value="Isochorismatase-like_hydrls"/>
</dbReference>
<gene>
    <name evidence="3" type="ORF">MMF94_31420</name>
</gene>
<sequence length="219" mass="23427">MSTFDAADDATRETYRSAGFTGRFELGERPAIVVVDFCRGFTDPGCPLGSDTTAEVERTREVLDAARERGLFVAFTTIAYDEGARATTTWLRKVPSLGELTVGSPWVEIDPRLGRLAHEPVIAKSGASAFFGTPLHALLVANRVDSVLVLGATTSGCVRASVVDSVQHGFPTFVVTDCCADRSAGPHEANLFDMTAKYADPLTAEEVVVHLSGSSTTRR</sequence>
<dbReference type="SUPFAM" id="SSF52499">
    <property type="entry name" value="Isochorismatase-like hydrolases"/>
    <property type="match status" value="1"/>
</dbReference>
<dbReference type="InterPro" id="IPR036380">
    <property type="entry name" value="Isochorismatase-like_sf"/>
</dbReference>
<protein>
    <submittedName>
        <fullName evidence="3">Isochorismatase family protein</fullName>
    </submittedName>
</protein>
<dbReference type="PANTHER" id="PTHR43540">
    <property type="entry name" value="PEROXYUREIDOACRYLATE/UREIDOACRYLATE AMIDOHYDROLASE-RELATED"/>
    <property type="match status" value="1"/>
</dbReference>
<dbReference type="PANTHER" id="PTHR43540:SF1">
    <property type="entry name" value="ISOCHORISMATASE HYDROLASE"/>
    <property type="match status" value="1"/>
</dbReference>
<dbReference type="Pfam" id="PF00857">
    <property type="entry name" value="Isochorismatase"/>
    <property type="match status" value="1"/>
</dbReference>
<dbReference type="RefSeq" id="WP_241041044.1">
    <property type="nucleotide sequence ID" value="NZ_BAAAJF010000063.1"/>
</dbReference>
<keyword evidence="1" id="KW-0378">Hydrolase</keyword>